<feature type="region of interest" description="Disordered" evidence="1">
    <location>
        <begin position="1"/>
        <end position="63"/>
    </location>
</feature>
<evidence type="ECO:0000313" key="2">
    <source>
        <dbReference type="EMBL" id="KAK2941677.1"/>
    </source>
</evidence>
<name>A0ABQ9WQB8_9EUKA</name>
<gene>
    <name evidence="2" type="ORF">BLNAU_23406</name>
</gene>
<organism evidence="2 3">
    <name type="scientific">Blattamonas nauphoetae</name>
    <dbReference type="NCBI Taxonomy" id="2049346"/>
    <lineage>
        <taxon>Eukaryota</taxon>
        <taxon>Metamonada</taxon>
        <taxon>Preaxostyla</taxon>
        <taxon>Oxymonadida</taxon>
        <taxon>Blattamonas</taxon>
    </lineage>
</organism>
<feature type="compositionally biased region" description="Pro residues" evidence="1">
    <location>
        <begin position="23"/>
        <end position="45"/>
    </location>
</feature>
<comment type="caution">
    <text evidence="2">The sequence shown here is derived from an EMBL/GenBank/DDBJ whole genome shotgun (WGS) entry which is preliminary data.</text>
</comment>
<evidence type="ECO:0000313" key="3">
    <source>
        <dbReference type="Proteomes" id="UP001281761"/>
    </source>
</evidence>
<protein>
    <submittedName>
        <fullName evidence="2">Uncharacterized protein</fullName>
    </submittedName>
</protein>
<reference evidence="2 3" key="1">
    <citation type="journal article" date="2022" name="bioRxiv">
        <title>Genomics of Preaxostyla Flagellates Illuminates Evolutionary Transitions and the Path Towards Mitochondrial Loss.</title>
        <authorList>
            <person name="Novak L.V.F."/>
            <person name="Treitli S.C."/>
            <person name="Pyrih J."/>
            <person name="Halakuc P."/>
            <person name="Pipaliya S.V."/>
            <person name="Vacek V."/>
            <person name="Brzon O."/>
            <person name="Soukal P."/>
            <person name="Eme L."/>
            <person name="Dacks J.B."/>
            <person name="Karnkowska A."/>
            <person name="Elias M."/>
            <person name="Hampl V."/>
        </authorList>
    </citation>
    <scope>NUCLEOTIDE SEQUENCE [LARGE SCALE GENOMIC DNA]</scope>
    <source>
        <strain evidence="2">NAU3</strain>
        <tissue evidence="2">Gut</tissue>
    </source>
</reference>
<proteinExistence type="predicted"/>
<accession>A0ABQ9WQB8</accession>
<dbReference type="EMBL" id="JARBJD010000476">
    <property type="protein sequence ID" value="KAK2941677.1"/>
    <property type="molecule type" value="Genomic_DNA"/>
</dbReference>
<keyword evidence="3" id="KW-1185">Reference proteome</keyword>
<sequence length="100" mass="10832">MYLETIGPTDEHVSPGSIHSLNPTPPSTPPSTLPPDPPYTQPQPASPESSSTTKVPDVVESDTQNPLLLAMLTLYEISYESDDQRLISDRVVEIGSQCLL</sequence>
<evidence type="ECO:0000256" key="1">
    <source>
        <dbReference type="SAM" id="MobiDB-lite"/>
    </source>
</evidence>
<dbReference type="Proteomes" id="UP001281761">
    <property type="component" value="Unassembled WGS sequence"/>
</dbReference>